<dbReference type="PANTHER" id="PTHR32444:SF183">
    <property type="entry name" value="APPLE DOMAIN-CONTAINING PROTEIN"/>
    <property type="match status" value="1"/>
</dbReference>
<feature type="domain" description="Bulb-type lectin" evidence="7">
    <location>
        <begin position="124"/>
        <end position="176"/>
    </location>
</feature>
<dbReference type="InterPro" id="IPR036426">
    <property type="entry name" value="Bulb-type_lectin_dom_sf"/>
</dbReference>
<dbReference type="OrthoDB" id="1936886at2759"/>
<evidence type="ECO:0000256" key="6">
    <source>
        <dbReference type="SAM" id="MobiDB-lite"/>
    </source>
</evidence>
<accession>A0A9R1GVE1</accession>
<reference evidence="8" key="1">
    <citation type="journal article" date="2017" name="Gigascience">
        <title>The first near-complete assembly of the hexaploid bread wheat genome, Triticum aestivum.</title>
        <authorList>
            <person name="Zimin A.V."/>
            <person name="Puiu D."/>
            <person name="Hall R."/>
            <person name="Kingan S."/>
            <person name="Clavijo B.J."/>
            <person name="Salzberg S.L."/>
        </authorList>
    </citation>
    <scope>NUCLEOTIDE SEQUENCE</scope>
    <source>
        <tissue evidence="8">Leaf</tissue>
    </source>
</reference>
<dbReference type="Proteomes" id="UP000815260">
    <property type="component" value="Chromosome 4D"/>
</dbReference>
<name>A0A9R1GVE1_WHEAT</name>
<organism evidence="8">
    <name type="scientific">Triticum aestivum</name>
    <name type="common">Wheat</name>
    <dbReference type="NCBI Taxonomy" id="4565"/>
    <lineage>
        <taxon>Eukaryota</taxon>
        <taxon>Viridiplantae</taxon>
        <taxon>Streptophyta</taxon>
        <taxon>Embryophyta</taxon>
        <taxon>Tracheophyta</taxon>
        <taxon>Spermatophyta</taxon>
        <taxon>Magnoliopsida</taxon>
        <taxon>Liliopsida</taxon>
        <taxon>Poales</taxon>
        <taxon>Poaceae</taxon>
        <taxon>BOP clade</taxon>
        <taxon>Pooideae</taxon>
        <taxon>Triticodae</taxon>
        <taxon>Triticeae</taxon>
        <taxon>Triticinae</taxon>
        <taxon>Triticum</taxon>
    </lineage>
</organism>
<proteinExistence type="predicted"/>
<feature type="compositionally biased region" description="Basic residues" evidence="6">
    <location>
        <begin position="66"/>
        <end position="83"/>
    </location>
</feature>
<feature type="non-terminal residue" evidence="8">
    <location>
        <position position="1"/>
    </location>
</feature>
<comment type="caution">
    <text evidence="8">The sequence shown here is derived from an EMBL/GenBank/DDBJ whole genome shotgun (WGS) entry which is preliminary data.</text>
</comment>
<keyword evidence="3" id="KW-0675">Receptor</keyword>
<evidence type="ECO:0000256" key="5">
    <source>
        <dbReference type="ARBA" id="ARBA00048679"/>
    </source>
</evidence>
<evidence type="ECO:0000256" key="3">
    <source>
        <dbReference type="ARBA" id="ARBA00023170"/>
    </source>
</evidence>
<feature type="non-terminal residue" evidence="8">
    <location>
        <position position="213"/>
    </location>
</feature>
<dbReference type="PANTHER" id="PTHR32444">
    <property type="entry name" value="BULB-TYPE LECTIN DOMAIN-CONTAINING PROTEIN"/>
    <property type="match status" value="1"/>
</dbReference>
<dbReference type="SUPFAM" id="SSF51110">
    <property type="entry name" value="alpha-D-mannose-specific plant lectins"/>
    <property type="match status" value="1"/>
</dbReference>
<comment type="catalytic activity">
    <reaction evidence="4">
        <text>L-threonyl-[protein] + ATP = O-phospho-L-threonyl-[protein] + ADP + H(+)</text>
        <dbReference type="Rhea" id="RHEA:46608"/>
        <dbReference type="Rhea" id="RHEA-COMP:11060"/>
        <dbReference type="Rhea" id="RHEA-COMP:11605"/>
        <dbReference type="ChEBI" id="CHEBI:15378"/>
        <dbReference type="ChEBI" id="CHEBI:30013"/>
        <dbReference type="ChEBI" id="CHEBI:30616"/>
        <dbReference type="ChEBI" id="CHEBI:61977"/>
        <dbReference type="ChEBI" id="CHEBI:456216"/>
        <dbReference type="EC" id="2.7.11.1"/>
    </reaction>
</comment>
<feature type="region of interest" description="Disordered" evidence="6">
    <location>
        <begin position="66"/>
        <end position="90"/>
    </location>
</feature>
<gene>
    <name evidence="8" type="ORF">CFC21_061687</name>
</gene>
<dbReference type="GO" id="GO:0016020">
    <property type="term" value="C:membrane"/>
    <property type="evidence" value="ECO:0007669"/>
    <property type="project" value="UniProtKB-SubCell"/>
</dbReference>
<sequence length="213" mass="23324">GQPPATPLPAAATTALVGFPRPGHHLAGPATLGQRHAGLGRCQQLRARLLHAARLQQHLRRAMVRQGLHPHSRLGRQPRRPRPGPRGAQRPCHPVCLRRWHTLRCRRQLHRRLVGPSGAGDGKCTTWLLDSGNLVVFDATSVVAWQGFDHPTDTLIPWKRVGMDFGTGANVTLTVWTSPSNPSPGPVIAVMDTTGDPEVFIWNEAEKAWRSGP</sequence>
<comment type="subcellular location">
    <subcellularLocation>
        <location evidence="1">Membrane</location>
        <topology evidence="1">Single-pass type I membrane protein</topology>
    </subcellularLocation>
</comment>
<evidence type="ECO:0000256" key="4">
    <source>
        <dbReference type="ARBA" id="ARBA00047899"/>
    </source>
</evidence>
<comment type="catalytic activity">
    <reaction evidence="5">
        <text>L-seryl-[protein] + ATP = O-phospho-L-seryl-[protein] + ADP + H(+)</text>
        <dbReference type="Rhea" id="RHEA:17989"/>
        <dbReference type="Rhea" id="RHEA-COMP:9863"/>
        <dbReference type="Rhea" id="RHEA-COMP:11604"/>
        <dbReference type="ChEBI" id="CHEBI:15378"/>
        <dbReference type="ChEBI" id="CHEBI:29999"/>
        <dbReference type="ChEBI" id="CHEBI:30616"/>
        <dbReference type="ChEBI" id="CHEBI:83421"/>
        <dbReference type="ChEBI" id="CHEBI:456216"/>
        <dbReference type="EC" id="2.7.11.1"/>
    </reaction>
</comment>
<reference evidence="8" key="2">
    <citation type="submission" date="2020-03" db="EMBL/GenBank/DDBJ databases">
        <title>The second near-complete assembly of the hexaploid bread wheat (Triticum aestivum) genome.</title>
        <authorList>
            <person name="Zimin A.V."/>
            <person name="Puiu D."/>
            <person name="Shumante A."/>
            <person name="Alonge M."/>
            <person name="Salzberg S.L."/>
        </authorList>
    </citation>
    <scope>NUCLEOTIDE SEQUENCE</scope>
    <source>
        <tissue evidence="8">Leaf</tissue>
    </source>
</reference>
<evidence type="ECO:0000256" key="1">
    <source>
        <dbReference type="ARBA" id="ARBA00004479"/>
    </source>
</evidence>
<evidence type="ECO:0000259" key="7">
    <source>
        <dbReference type="Pfam" id="PF01453"/>
    </source>
</evidence>
<dbReference type="Pfam" id="PF01453">
    <property type="entry name" value="B_lectin"/>
    <property type="match status" value="1"/>
</dbReference>
<dbReference type="InterPro" id="IPR001480">
    <property type="entry name" value="Bulb-type_lectin_dom"/>
</dbReference>
<evidence type="ECO:0000256" key="2">
    <source>
        <dbReference type="ARBA" id="ARBA00012513"/>
    </source>
</evidence>
<dbReference type="AlphaFoldDB" id="A0A9R1GVE1"/>
<dbReference type="EC" id="2.7.11.1" evidence="2"/>
<evidence type="ECO:0000313" key="8">
    <source>
        <dbReference type="EMBL" id="KAF7053878.1"/>
    </source>
</evidence>
<dbReference type="GO" id="GO:0004674">
    <property type="term" value="F:protein serine/threonine kinase activity"/>
    <property type="evidence" value="ECO:0007669"/>
    <property type="project" value="UniProtKB-EC"/>
</dbReference>
<dbReference type="EMBL" id="CM022222">
    <property type="protein sequence ID" value="KAF7053878.1"/>
    <property type="molecule type" value="Genomic_DNA"/>
</dbReference>
<dbReference type="GO" id="GO:0051707">
    <property type="term" value="P:response to other organism"/>
    <property type="evidence" value="ECO:0007669"/>
    <property type="project" value="UniProtKB-ARBA"/>
</dbReference>
<protein>
    <recommendedName>
        <fullName evidence="2">non-specific serine/threonine protein kinase</fullName>
        <ecNumber evidence="2">2.7.11.1</ecNumber>
    </recommendedName>
</protein>